<evidence type="ECO:0000256" key="1">
    <source>
        <dbReference type="SAM" id="MobiDB-lite"/>
    </source>
</evidence>
<dbReference type="Proteomes" id="UP000284706">
    <property type="component" value="Unassembled WGS sequence"/>
</dbReference>
<reference evidence="2 3" key="1">
    <citation type="journal article" date="2018" name="Evol. Lett.">
        <title>Horizontal gene cluster transfer increased hallucinogenic mushroom diversity.</title>
        <authorList>
            <person name="Reynolds H.T."/>
            <person name="Vijayakumar V."/>
            <person name="Gluck-Thaler E."/>
            <person name="Korotkin H.B."/>
            <person name="Matheny P.B."/>
            <person name="Slot J.C."/>
        </authorList>
    </citation>
    <scope>NUCLEOTIDE SEQUENCE [LARGE SCALE GENOMIC DNA]</scope>
    <source>
        <strain evidence="2 3">SRW20</strain>
    </source>
</reference>
<feature type="region of interest" description="Disordered" evidence="1">
    <location>
        <begin position="1"/>
        <end position="26"/>
    </location>
</feature>
<sequence length="475" mass="52402">PSTFALPSDVTSSQTTGSSWASVLSGPSSEEVVQVPKLREVAAATGVGRRVNGETVRSVPTLLPPATTPTSAANVGAQEMLPMPAPMGRVSDLPNRFNISHNRPCYAWDFIWQDDDDNRTLCAASEFFDPLPCVSAHKLNNTVLSQTIRSYPDLFAIVIPVRIHTLRNLLVSHPNQPFIDSACHGLTHGFWPWADSADSNFSSPRDVEEYVNDPAHGAFAEEQRVKEIVFGTFSPAFFKLWPGMLSVPITMSPKARTRKLRLCVNHSAEPFSRNSLIPRSAIAVPLDNLHNLGSPLSAFRELAGWISWALNVYPLLRPGLCALYEKMRGKSPLLRSSVRIVWKQLLVTTTLPGCMKLRAIPAMRKRPLTRVEIRTSLTSSSPPTPTTTSSSELFSLRYSTDCSGWVGAFNLTRLHSVMLDNWSSDCLFEGTRILINSTSSLDDPYVAFSAYVNSRDNSIPLKTEFWLREGGSVPT</sequence>
<proteinExistence type="predicted"/>
<evidence type="ECO:0000313" key="2">
    <source>
        <dbReference type="EMBL" id="PPQ75846.1"/>
    </source>
</evidence>
<accession>A0A409WBG1</accession>
<organism evidence="2 3">
    <name type="scientific">Gymnopilus dilepis</name>
    <dbReference type="NCBI Taxonomy" id="231916"/>
    <lineage>
        <taxon>Eukaryota</taxon>
        <taxon>Fungi</taxon>
        <taxon>Dikarya</taxon>
        <taxon>Basidiomycota</taxon>
        <taxon>Agaricomycotina</taxon>
        <taxon>Agaricomycetes</taxon>
        <taxon>Agaricomycetidae</taxon>
        <taxon>Agaricales</taxon>
        <taxon>Agaricineae</taxon>
        <taxon>Hymenogastraceae</taxon>
        <taxon>Gymnopilus</taxon>
    </lineage>
</organism>
<dbReference type="EMBL" id="NHYE01005222">
    <property type="protein sequence ID" value="PPQ75846.1"/>
    <property type="molecule type" value="Genomic_DNA"/>
</dbReference>
<feature type="non-terminal residue" evidence="2">
    <location>
        <position position="1"/>
    </location>
</feature>
<protein>
    <submittedName>
        <fullName evidence="2">Uncharacterized protein</fullName>
    </submittedName>
</protein>
<dbReference type="InParanoid" id="A0A409WBG1"/>
<name>A0A409WBG1_9AGAR</name>
<dbReference type="AlphaFoldDB" id="A0A409WBG1"/>
<dbReference type="OrthoDB" id="3254233at2759"/>
<gene>
    <name evidence="2" type="ORF">CVT26_001222</name>
</gene>
<dbReference type="STRING" id="231916.A0A409WBG1"/>
<comment type="caution">
    <text evidence="2">The sequence shown here is derived from an EMBL/GenBank/DDBJ whole genome shotgun (WGS) entry which is preliminary data.</text>
</comment>
<evidence type="ECO:0000313" key="3">
    <source>
        <dbReference type="Proteomes" id="UP000284706"/>
    </source>
</evidence>
<keyword evidence="3" id="KW-1185">Reference proteome</keyword>